<sequence>MKNELGVEVPLSVCKKAEEWGCYQGVKYVYPDGNYGGELPASSIGGGKKATRFEHINIANANKVYLVDGWVAFTSPLDADLNVPLNGVSKQIIKPGKSSIPSSASSSSSTSLPSSSNKTELDPMLSKGLGATDFETKLQEATRMWRENEEEKRKRNEGGKLWDELDEEERKRREEEFLKKWDEAEIKQLDDENLLEAWNEPEIEQLGEVFSQKKQEELPLNGFEDDKSRNEFSNASKDQVSDTHSNQIRENTLKKQVEDAKFSTKQEAVGKKMQKDARFHKENGKTAKKKKVDSRLHNKQGMSSKKQIADKRLKREKENAKEKRQDVVKPHKSMKGTLVKWMGVIVAVFLVVNFVLIPLIDDSEAVPSQYLEALDKNSIVTASENGNDEVANNEEVMALQEIPEKYINSIGMKFVLIPEGEFLMGSPDNENGRYYYREGPAHEVTIENTYYMGKYEVTQKQWAMVMGSNPSYSIGDNRPVEGISWDEVQDFVEKLNSMESTDKYRLPSEAEWEYACRAGTETRYYFGDNETYLSEYAWYSGDIYSAGHLNPNEWGLYDMHGNVYEFVQDEWHLDYEGAPDDGTAWNNGVPDLRTLRSGSLNADPNTCRSASRTSIESDLRRNNVGFRLVMDL</sequence>
<gene>
    <name evidence="3" type="ORF">WOA13_03610</name>
</gene>
<dbReference type="PANTHER" id="PTHR23150">
    <property type="entry name" value="SULFATASE MODIFYING FACTOR 1, 2"/>
    <property type="match status" value="1"/>
</dbReference>
<feature type="compositionally biased region" description="Low complexity" evidence="1">
    <location>
        <begin position="94"/>
        <end position="116"/>
    </location>
</feature>
<evidence type="ECO:0000256" key="1">
    <source>
        <dbReference type="SAM" id="MobiDB-lite"/>
    </source>
</evidence>
<dbReference type="Gene3D" id="3.90.1580.10">
    <property type="entry name" value="paralog of FGE (formylglycine-generating enzyme)"/>
    <property type="match status" value="1"/>
</dbReference>
<dbReference type="InterPro" id="IPR051043">
    <property type="entry name" value="Sulfatase_Mod_Factor_Kinase"/>
</dbReference>
<dbReference type="InterPro" id="IPR005532">
    <property type="entry name" value="SUMF_dom"/>
</dbReference>
<dbReference type="EMBL" id="JBCAUS010000002">
    <property type="protein sequence ID" value="MEL4304928.1"/>
    <property type="molecule type" value="Genomic_DNA"/>
</dbReference>
<evidence type="ECO:0000259" key="2">
    <source>
        <dbReference type="Pfam" id="PF03781"/>
    </source>
</evidence>
<feature type="region of interest" description="Disordered" evidence="1">
    <location>
        <begin position="94"/>
        <end position="133"/>
    </location>
</feature>
<proteinExistence type="predicted"/>
<name>A0ABU9KVE4_9EURY</name>
<dbReference type="Proteomes" id="UP001396646">
    <property type="component" value="Unassembled WGS sequence"/>
</dbReference>
<accession>A0ABU9KVE4</accession>
<evidence type="ECO:0000313" key="4">
    <source>
        <dbReference type="Proteomes" id="UP001396646"/>
    </source>
</evidence>
<feature type="compositionally biased region" description="Polar residues" evidence="1">
    <location>
        <begin position="231"/>
        <end position="250"/>
    </location>
</feature>
<reference evidence="3 4" key="1">
    <citation type="submission" date="2024-04" db="EMBL/GenBank/DDBJ databases">
        <title>Methanococcoides sp. LMO-2.</title>
        <authorList>
            <person name="Liang L."/>
        </authorList>
    </citation>
    <scope>NUCLEOTIDE SEQUENCE [LARGE SCALE GENOMIC DNA]</scope>
    <source>
        <strain evidence="3 4">LMO-2</strain>
    </source>
</reference>
<feature type="compositionally biased region" description="Basic and acidic residues" evidence="1">
    <location>
        <begin position="307"/>
        <end position="329"/>
    </location>
</feature>
<feature type="compositionally biased region" description="Basic and acidic residues" evidence="1">
    <location>
        <begin position="251"/>
        <end position="285"/>
    </location>
</feature>
<dbReference type="RefSeq" id="WP_342126622.1">
    <property type="nucleotide sequence ID" value="NZ_JBCAUS010000002.1"/>
</dbReference>
<dbReference type="Pfam" id="PF03781">
    <property type="entry name" value="FGE-sulfatase"/>
    <property type="match status" value="1"/>
</dbReference>
<comment type="caution">
    <text evidence="3">The sequence shown here is derived from an EMBL/GenBank/DDBJ whole genome shotgun (WGS) entry which is preliminary data.</text>
</comment>
<dbReference type="InterPro" id="IPR042095">
    <property type="entry name" value="SUMF_sf"/>
</dbReference>
<dbReference type="SUPFAM" id="SSF56436">
    <property type="entry name" value="C-type lectin-like"/>
    <property type="match status" value="1"/>
</dbReference>
<organism evidence="3 4">
    <name type="scientific">Methanococcoides cohabitans</name>
    <dbReference type="NCBI Taxonomy" id="3136559"/>
    <lineage>
        <taxon>Archaea</taxon>
        <taxon>Methanobacteriati</taxon>
        <taxon>Methanobacteriota</taxon>
        <taxon>Stenosarchaea group</taxon>
        <taxon>Methanomicrobia</taxon>
        <taxon>Methanosarcinales</taxon>
        <taxon>Methanosarcinaceae</taxon>
        <taxon>Methanococcoides</taxon>
    </lineage>
</organism>
<keyword evidence="4" id="KW-1185">Reference proteome</keyword>
<evidence type="ECO:0000313" key="3">
    <source>
        <dbReference type="EMBL" id="MEL4304928.1"/>
    </source>
</evidence>
<dbReference type="InterPro" id="IPR016187">
    <property type="entry name" value="CTDL_fold"/>
</dbReference>
<feature type="domain" description="Sulfatase-modifying factor enzyme-like" evidence="2">
    <location>
        <begin position="413"/>
        <end position="629"/>
    </location>
</feature>
<protein>
    <submittedName>
        <fullName evidence="3">Formylglycine-generating enzyme family protein</fullName>
    </submittedName>
</protein>
<dbReference type="PANTHER" id="PTHR23150:SF19">
    <property type="entry name" value="FORMYLGLYCINE-GENERATING ENZYME"/>
    <property type="match status" value="1"/>
</dbReference>
<feature type="region of interest" description="Disordered" evidence="1">
    <location>
        <begin position="208"/>
        <end position="329"/>
    </location>
</feature>